<dbReference type="PANTHER" id="PTHR16240:SF2">
    <property type="entry name" value="PROTEIN MENT"/>
    <property type="match status" value="1"/>
</dbReference>
<sequence>MLLWALLLSLGLRAAGAQDQTSNPTSSPAGVQRVSFGFGGPPRSRRSTGVTSHNSVPRKMKVTLEDESDALATADLQAAPAAAELLATVTGTTRSSLLDPMDYEEDGSLEEGVVINVKKNTFPPNFSTHNTMASSSTVGKALANNRDPEFRMTTDWTPLTSKTAVDTTTLEMTSETTGHHWSTPGSSLSSWPSPSFTTMPSHEDLRVMLLPWGPWHCHCKSGTMSRSRAGKLHGHSGHLRIGALSELRTEHRPCTYDQCPCDRLLEECPLDSSLCPDDSCISHTTLRSSISPQVPVHLRRRPILPLTSPNPSSALSFWKRVKIGLEDIWNSLSSVFTEMQPLRSNGLPEST</sequence>
<dbReference type="AlphaFoldDB" id="A0A1A6HL18"/>
<evidence type="ECO:0008006" key="5">
    <source>
        <dbReference type="Google" id="ProtNLM"/>
    </source>
</evidence>
<comment type="caution">
    <text evidence="3">The sequence shown here is derived from an EMBL/GenBank/DDBJ whole genome shotgun (WGS) entry which is preliminary data.</text>
</comment>
<dbReference type="Proteomes" id="UP000092124">
    <property type="component" value="Unassembled WGS sequence"/>
</dbReference>
<proteinExistence type="predicted"/>
<name>A0A1A6HL18_NEOLE</name>
<keyword evidence="4" id="KW-1185">Reference proteome</keyword>
<feature type="compositionally biased region" description="Polar residues" evidence="1">
    <location>
        <begin position="18"/>
        <end position="29"/>
    </location>
</feature>
<dbReference type="OrthoDB" id="9537043at2759"/>
<evidence type="ECO:0000256" key="2">
    <source>
        <dbReference type="SAM" id="SignalP"/>
    </source>
</evidence>
<dbReference type="InterPro" id="IPR029292">
    <property type="entry name" value="MENT"/>
</dbReference>
<evidence type="ECO:0000313" key="3">
    <source>
        <dbReference type="EMBL" id="OBS79183.1"/>
    </source>
</evidence>
<dbReference type="STRING" id="56216.A0A1A6HL18"/>
<dbReference type="Pfam" id="PF15322">
    <property type="entry name" value="PMSI1"/>
    <property type="match status" value="1"/>
</dbReference>
<gene>
    <name evidence="3" type="ORF">A6R68_18378</name>
</gene>
<keyword evidence="2" id="KW-0732">Signal</keyword>
<dbReference type="EMBL" id="LZPO01027203">
    <property type="protein sequence ID" value="OBS79183.1"/>
    <property type="molecule type" value="Genomic_DNA"/>
</dbReference>
<feature type="signal peptide" evidence="2">
    <location>
        <begin position="1"/>
        <end position="17"/>
    </location>
</feature>
<organism evidence="3 4">
    <name type="scientific">Neotoma lepida</name>
    <name type="common">Desert woodrat</name>
    <dbReference type="NCBI Taxonomy" id="56216"/>
    <lineage>
        <taxon>Eukaryota</taxon>
        <taxon>Metazoa</taxon>
        <taxon>Chordata</taxon>
        <taxon>Craniata</taxon>
        <taxon>Vertebrata</taxon>
        <taxon>Euteleostomi</taxon>
        <taxon>Mammalia</taxon>
        <taxon>Eutheria</taxon>
        <taxon>Euarchontoglires</taxon>
        <taxon>Glires</taxon>
        <taxon>Rodentia</taxon>
        <taxon>Myomorpha</taxon>
        <taxon>Muroidea</taxon>
        <taxon>Cricetidae</taxon>
        <taxon>Neotominae</taxon>
        <taxon>Neotoma</taxon>
    </lineage>
</organism>
<dbReference type="GO" id="GO:0042127">
    <property type="term" value="P:regulation of cell population proliferation"/>
    <property type="evidence" value="ECO:0007669"/>
    <property type="project" value="TreeGrafter"/>
</dbReference>
<accession>A0A1A6HL18</accession>
<reference evidence="3 4" key="1">
    <citation type="submission" date="2016-06" db="EMBL/GenBank/DDBJ databases">
        <title>The Draft Genome Sequence and Annotation of the Desert Woodrat Neotoma lepida.</title>
        <authorList>
            <person name="Campbell M."/>
            <person name="Oakeson K.F."/>
            <person name="Yandell M."/>
            <person name="Halpert J.R."/>
            <person name="Dearing D."/>
        </authorList>
    </citation>
    <scope>NUCLEOTIDE SEQUENCE [LARGE SCALE GENOMIC DNA]</scope>
    <source>
        <strain evidence="3">417</strain>
        <tissue evidence="3">Liver</tissue>
    </source>
</reference>
<dbReference type="PANTHER" id="PTHR16240">
    <property type="entry name" value="PROTEIN MENT"/>
    <property type="match status" value="1"/>
</dbReference>
<evidence type="ECO:0000313" key="4">
    <source>
        <dbReference type="Proteomes" id="UP000092124"/>
    </source>
</evidence>
<evidence type="ECO:0000256" key="1">
    <source>
        <dbReference type="SAM" id="MobiDB-lite"/>
    </source>
</evidence>
<protein>
    <recommendedName>
        <fullName evidence="5">Protein MENT</fullName>
    </recommendedName>
</protein>
<feature type="region of interest" description="Disordered" evidence="1">
    <location>
        <begin position="17"/>
        <end position="57"/>
    </location>
</feature>
<feature type="chain" id="PRO_5008346468" description="Protein MENT" evidence="2">
    <location>
        <begin position="18"/>
        <end position="351"/>
    </location>
</feature>